<evidence type="ECO:0000313" key="3">
    <source>
        <dbReference type="Proteomes" id="UP000002526"/>
    </source>
</evidence>
<dbReference type="PATRIC" id="fig|224911.5.peg.8037"/>
<dbReference type="HOGENOM" id="CLU_048953_5_0_5"/>
<gene>
    <name evidence="2" type="ordered locus">blr7814</name>
</gene>
<dbReference type="InParanoid" id="Q89CI3"/>
<comment type="cofactor">
    <cofactor evidence="1">
        <name>Fe(2+)</name>
        <dbReference type="ChEBI" id="CHEBI:29033"/>
    </cofactor>
</comment>
<sequence length="302" mass="34278">MNPESIGPQRLRINRFRVRCCASPRNDKNKTTGGRPMRLSQEQLEFFHREGWLFLPELFSQEEVDLLAREAVGIYDANRPEVWREKSGAPRTAFAAHLYNEAFRILGAHPRMIDPVEQLFGEPVYMHQFKINAKSAFTGDVWQWHQDYGTWKRDDGMPEPRAMNIAIFLDEVMPINGPLMLVPRSQNAGDLEASHDLATTSYPLWTLDEDTVTRLVKQGGIVAPTGKPGGMLMFHGNLVHGSAGNITPYPRKIVYLTLNAVSNYIRTPTRPEYIAHRDFAPIKTVDDDALLRLARAPRQAAE</sequence>
<dbReference type="PANTHER" id="PTHR20883">
    <property type="entry name" value="PHYTANOYL-COA DIOXYGENASE DOMAIN CONTAINING 1"/>
    <property type="match status" value="1"/>
</dbReference>
<dbReference type="PANTHER" id="PTHR20883:SF48">
    <property type="entry name" value="ECTOINE DIOXYGENASE"/>
    <property type="match status" value="1"/>
</dbReference>
<dbReference type="EMBL" id="BA000040">
    <property type="protein sequence ID" value="BAC53079.1"/>
    <property type="molecule type" value="Genomic_DNA"/>
</dbReference>
<dbReference type="AlphaFoldDB" id="Q89CI3"/>
<dbReference type="EnsemblBacteria" id="BAC53079">
    <property type="protein sequence ID" value="BAC53079"/>
    <property type="gene ID" value="BAC53079"/>
</dbReference>
<accession>Q89CI3</accession>
<dbReference type="OrthoDB" id="9791262at2"/>
<name>Q89CI3_BRADU</name>
<keyword evidence="3" id="KW-1185">Reference proteome</keyword>
<evidence type="ECO:0000256" key="1">
    <source>
        <dbReference type="ARBA" id="ARBA00001954"/>
    </source>
</evidence>
<dbReference type="GO" id="GO:0005506">
    <property type="term" value="F:iron ion binding"/>
    <property type="evidence" value="ECO:0007669"/>
    <property type="project" value="UniProtKB-ARBA"/>
</dbReference>
<dbReference type="STRING" id="224911.AAV28_36770"/>
<dbReference type="InterPro" id="IPR008775">
    <property type="entry name" value="Phytyl_CoA_dOase-like"/>
</dbReference>
<reference evidence="3" key="1">
    <citation type="journal article" date="2002" name="DNA Res.">
        <title>Complete genomic sequence of nitrogen-fixing symbiotic bacterium Bradyrhizobium japonicum USDA110.</title>
        <authorList>
            <person name="Kaneko T."/>
            <person name="Nakamura Y."/>
            <person name="Sato S."/>
            <person name="Minamisawa K."/>
            <person name="Uchiumi T."/>
            <person name="Sasamoto S."/>
            <person name="Watanabe A."/>
            <person name="Idesawa K."/>
            <person name="Iriguchi M."/>
            <person name="Kawashima K."/>
            <person name="Kohara M."/>
            <person name="Matsumoto M."/>
            <person name="Shimpo S."/>
            <person name="Tsuruoka H."/>
            <person name="Wada T."/>
            <person name="Yamada M."/>
            <person name="Tabata S."/>
        </authorList>
    </citation>
    <scope>NUCLEOTIDE SEQUENCE [LARGE SCALE GENOMIC DNA]</scope>
    <source>
        <strain evidence="3">JCM 10833 / BCRC 13528 / IAM 13628 / NBRC 14792 / USDA 110</strain>
    </source>
</reference>
<dbReference type="Gene3D" id="2.60.120.620">
    <property type="entry name" value="q2cbj1_9rhob like domain"/>
    <property type="match status" value="1"/>
</dbReference>
<dbReference type="Proteomes" id="UP000002526">
    <property type="component" value="Chromosome"/>
</dbReference>
<evidence type="ECO:0000313" key="2">
    <source>
        <dbReference type="EMBL" id="BAC53079.1"/>
    </source>
</evidence>
<dbReference type="KEGG" id="bja:blr7814"/>
<dbReference type="SUPFAM" id="SSF51197">
    <property type="entry name" value="Clavaminate synthase-like"/>
    <property type="match status" value="1"/>
</dbReference>
<organism evidence="2 3">
    <name type="scientific">Bradyrhizobium diazoefficiens (strain JCM 10833 / BCRC 13528 / IAM 13628 / NBRC 14792 / USDA 110)</name>
    <dbReference type="NCBI Taxonomy" id="224911"/>
    <lineage>
        <taxon>Bacteria</taxon>
        <taxon>Pseudomonadati</taxon>
        <taxon>Pseudomonadota</taxon>
        <taxon>Alphaproteobacteria</taxon>
        <taxon>Hyphomicrobiales</taxon>
        <taxon>Nitrobacteraceae</taxon>
        <taxon>Bradyrhizobium</taxon>
    </lineage>
</organism>
<proteinExistence type="predicted"/>
<dbReference type="eggNOG" id="COG5285">
    <property type="taxonomic scope" value="Bacteria"/>
</dbReference>
<dbReference type="GO" id="GO:0016706">
    <property type="term" value="F:2-oxoglutarate-dependent dioxygenase activity"/>
    <property type="evidence" value="ECO:0007669"/>
    <property type="project" value="UniProtKB-ARBA"/>
</dbReference>
<protein>
    <submittedName>
        <fullName evidence="2">Blr7814 protein</fullName>
    </submittedName>
</protein>
<dbReference type="Pfam" id="PF05721">
    <property type="entry name" value="PhyH"/>
    <property type="match status" value="1"/>
</dbReference>